<evidence type="ECO:0000313" key="1">
    <source>
        <dbReference type="EMBL" id="KAI8015197.1"/>
    </source>
</evidence>
<sequence>MIYTGIDEDIGERYEEATKGGGGDLDGVDGGDQEGTANADAGDEAADHEEGVAGGEAHEDDSHKEDRGGEDDGVPTPHQIGGSACGNGTEERVDVEDAHQDFQLDV</sequence>
<evidence type="ECO:0000313" key="2">
    <source>
        <dbReference type="Proteomes" id="UP001060215"/>
    </source>
</evidence>
<dbReference type="EMBL" id="CM045761">
    <property type="protein sequence ID" value="KAI8015197.1"/>
    <property type="molecule type" value="Genomic_DNA"/>
</dbReference>
<gene>
    <name evidence="1" type="ORF">LOK49_LG05G01932</name>
</gene>
<name>A0ACC0HNN2_9ERIC</name>
<reference evidence="1 2" key="1">
    <citation type="journal article" date="2022" name="Plant J.">
        <title>Chromosome-level genome of Camellia lanceoleosa provides a valuable resource for understanding genome evolution and self-incompatibility.</title>
        <authorList>
            <person name="Gong W."/>
            <person name="Xiao S."/>
            <person name="Wang L."/>
            <person name="Liao Z."/>
            <person name="Chang Y."/>
            <person name="Mo W."/>
            <person name="Hu G."/>
            <person name="Li W."/>
            <person name="Zhao G."/>
            <person name="Zhu H."/>
            <person name="Hu X."/>
            <person name="Ji K."/>
            <person name="Xiang X."/>
            <person name="Song Q."/>
            <person name="Yuan D."/>
            <person name="Jin S."/>
            <person name="Zhang L."/>
        </authorList>
    </citation>
    <scope>NUCLEOTIDE SEQUENCE [LARGE SCALE GENOMIC DNA]</scope>
    <source>
        <strain evidence="1">SQ_2022a</strain>
    </source>
</reference>
<comment type="caution">
    <text evidence="1">The sequence shown here is derived from an EMBL/GenBank/DDBJ whole genome shotgun (WGS) entry which is preliminary data.</text>
</comment>
<organism evidence="1 2">
    <name type="scientific">Camellia lanceoleosa</name>
    <dbReference type="NCBI Taxonomy" id="1840588"/>
    <lineage>
        <taxon>Eukaryota</taxon>
        <taxon>Viridiplantae</taxon>
        <taxon>Streptophyta</taxon>
        <taxon>Embryophyta</taxon>
        <taxon>Tracheophyta</taxon>
        <taxon>Spermatophyta</taxon>
        <taxon>Magnoliopsida</taxon>
        <taxon>eudicotyledons</taxon>
        <taxon>Gunneridae</taxon>
        <taxon>Pentapetalae</taxon>
        <taxon>asterids</taxon>
        <taxon>Ericales</taxon>
        <taxon>Theaceae</taxon>
        <taxon>Camellia</taxon>
    </lineage>
</organism>
<dbReference type="Proteomes" id="UP001060215">
    <property type="component" value="Chromosome 4"/>
</dbReference>
<proteinExistence type="predicted"/>
<accession>A0ACC0HNN2</accession>
<keyword evidence="2" id="KW-1185">Reference proteome</keyword>
<protein>
    <submittedName>
        <fullName evidence="1">Uncharacterized protein</fullName>
    </submittedName>
</protein>